<feature type="chain" id="PRO_5003406587" evidence="1">
    <location>
        <begin position="19"/>
        <end position="151"/>
    </location>
</feature>
<reference evidence="3" key="1">
    <citation type="submission" date="2011-07" db="EMBL/GenBank/DDBJ databases">
        <authorList>
            <consortium name="Caenorhabditis brenneri Sequencing and Analysis Consortium"/>
            <person name="Wilson R.K."/>
        </authorList>
    </citation>
    <scope>NUCLEOTIDE SEQUENCE [LARGE SCALE GENOMIC DNA]</scope>
    <source>
        <strain evidence="3">PB2801</strain>
    </source>
</reference>
<dbReference type="InterPro" id="IPR038479">
    <property type="entry name" value="Transthyretin-like_sf"/>
</dbReference>
<dbReference type="PANTHER" id="PTHR21479:SF8">
    <property type="entry name" value="ML DOMAIN-CONTAINING PROTEIN-RELATED"/>
    <property type="match status" value="1"/>
</dbReference>
<dbReference type="OrthoDB" id="5775346at2759"/>
<accession>G0P8P9</accession>
<evidence type="ECO:0000256" key="1">
    <source>
        <dbReference type="SAM" id="SignalP"/>
    </source>
</evidence>
<dbReference type="HOGENOM" id="CLU_144350_0_0_1"/>
<name>G0P8P9_CAEBE</name>
<keyword evidence="3" id="KW-1185">Reference proteome</keyword>
<proteinExistence type="predicted"/>
<dbReference type="FunCoup" id="G0P8P9">
    <property type="interactions" value="1049"/>
</dbReference>
<dbReference type="InParanoid" id="G0P8P9"/>
<dbReference type="STRING" id="135651.G0P8P9"/>
<evidence type="ECO:0000313" key="2">
    <source>
        <dbReference type="EMBL" id="EGT47965.1"/>
    </source>
</evidence>
<dbReference type="OMA" id="ICRYVIS"/>
<dbReference type="Proteomes" id="UP000008068">
    <property type="component" value="Unassembled WGS sequence"/>
</dbReference>
<dbReference type="EMBL" id="GL380137">
    <property type="protein sequence ID" value="EGT47965.1"/>
    <property type="molecule type" value="Genomic_DNA"/>
</dbReference>
<sequence length="151" mass="17954">MRGLIALIFLINVFVVFAVDQFVFDVVFTCSYRQRAKFNYNVQFFEKDSWSSSDDRITDQKIGSARPTETYFTMYGHQDGDEYWSEGYEVYMILYHDCTEYQKEEEVRLNIEPKCEIGKEMCHFTISKDLKELKGEDVYKAKLDYGKTEEK</sequence>
<evidence type="ECO:0000313" key="3">
    <source>
        <dbReference type="Proteomes" id="UP000008068"/>
    </source>
</evidence>
<feature type="signal peptide" evidence="1">
    <location>
        <begin position="1"/>
        <end position="18"/>
    </location>
</feature>
<dbReference type="AlphaFoldDB" id="G0P8P9"/>
<organism evidence="3">
    <name type="scientific">Caenorhabditis brenneri</name>
    <name type="common">Nematode worm</name>
    <dbReference type="NCBI Taxonomy" id="135651"/>
    <lineage>
        <taxon>Eukaryota</taxon>
        <taxon>Metazoa</taxon>
        <taxon>Ecdysozoa</taxon>
        <taxon>Nematoda</taxon>
        <taxon>Chromadorea</taxon>
        <taxon>Rhabditida</taxon>
        <taxon>Rhabditina</taxon>
        <taxon>Rhabditomorpha</taxon>
        <taxon>Rhabditoidea</taxon>
        <taxon>Rhabditidae</taxon>
        <taxon>Peloderinae</taxon>
        <taxon>Caenorhabditis</taxon>
    </lineage>
</organism>
<dbReference type="Gene3D" id="2.60.40.3330">
    <property type="match status" value="1"/>
</dbReference>
<dbReference type="eggNOG" id="ENOG502TIMZ">
    <property type="taxonomic scope" value="Eukaryota"/>
</dbReference>
<protein>
    <submittedName>
        <fullName evidence="2">Uncharacterized protein</fullName>
    </submittedName>
</protein>
<keyword evidence="1" id="KW-0732">Signal</keyword>
<dbReference type="PANTHER" id="PTHR21479">
    <property type="match status" value="1"/>
</dbReference>
<gene>
    <name evidence="2" type="ORF">CAEBREN_10486</name>
</gene>